<evidence type="ECO:0000256" key="2">
    <source>
        <dbReference type="ARBA" id="ARBA00022679"/>
    </source>
</evidence>
<feature type="domain" description="N-acetyltransferase" evidence="4">
    <location>
        <begin position="474"/>
        <end position="625"/>
    </location>
</feature>
<evidence type="ECO:0000259" key="4">
    <source>
        <dbReference type="PROSITE" id="PS51186"/>
    </source>
</evidence>
<dbReference type="InterPro" id="IPR051016">
    <property type="entry name" value="Diverse_Substrate_AcTransf"/>
</dbReference>
<comment type="caution">
    <text evidence="5">The sequence shown here is derived from an EMBL/GenBank/DDBJ whole genome shotgun (WGS) entry which is preliminary data.</text>
</comment>
<accession>A0A9P7B0U9</accession>
<dbReference type="Proteomes" id="UP000785200">
    <property type="component" value="Unassembled WGS sequence"/>
</dbReference>
<dbReference type="AlphaFoldDB" id="A0A9P7B0U9"/>
<dbReference type="CDD" id="cd04301">
    <property type="entry name" value="NAT_SF"/>
    <property type="match status" value="1"/>
</dbReference>
<dbReference type="Pfam" id="PF00583">
    <property type="entry name" value="Acetyltransf_1"/>
    <property type="match status" value="1"/>
</dbReference>
<evidence type="ECO:0000256" key="3">
    <source>
        <dbReference type="ARBA" id="ARBA00023315"/>
    </source>
</evidence>
<gene>
    <name evidence="5" type="ORF">D0Z07_0469</name>
</gene>
<keyword evidence="3" id="KW-0012">Acyltransferase</keyword>
<evidence type="ECO:0000256" key="1">
    <source>
        <dbReference type="ARBA" id="ARBA00008694"/>
    </source>
</evidence>
<dbReference type="Pfam" id="PF06985">
    <property type="entry name" value="HET"/>
    <property type="match status" value="1"/>
</dbReference>
<dbReference type="PROSITE" id="PS51186">
    <property type="entry name" value="GNAT"/>
    <property type="match status" value="1"/>
</dbReference>
<evidence type="ECO:0000313" key="5">
    <source>
        <dbReference type="EMBL" id="KAG0652602.1"/>
    </source>
</evidence>
<keyword evidence="6" id="KW-1185">Reference proteome</keyword>
<dbReference type="FunFam" id="3.40.630.30:FF:000064">
    <property type="entry name" value="GNAT family acetyltransferase"/>
    <property type="match status" value="1"/>
</dbReference>
<dbReference type="InterPro" id="IPR016181">
    <property type="entry name" value="Acyl_CoA_acyltransferase"/>
</dbReference>
<reference evidence="5" key="1">
    <citation type="submission" date="2019-07" db="EMBL/GenBank/DDBJ databases">
        <title>Hyphodiscus hymeniophilus genome sequencing and assembly.</title>
        <authorList>
            <person name="Kramer G."/>
            <person name="Nodwell J."/>
        </authorList>
    </citation>
    <scope>NUCLEOTIDE SEQUENCE</scope>
    <source>
        <strain evidence="5">ATCC 34498</strain>
    </source>
</reference>
<proteinExistence type="inferred from homology"/>
<dbReference type="EMBL" id="VNKQ01000002">
    <property type="protein sequence ID" value="KAG0652602.1"/>
    <property type="molecule type" value="Genomic_DNA"/>
</dbReference>
<dbReference type="InterPro" id="IPR010730">
    <property type="entry name" value="HET"/>
</dbReference>
<dbReference type="PANTHER" id="PTHR10545">
    <property type="entry name" value="DIAMINE N-ACETYLTRANSFERASE"/>
    <property type="match status" value="1"/>
</dbReference>
<evidence type="ECO:0000313" key="6">
    <source>
        <dbReference type="Proteomes" id="UP000785200"/>
    </source>
</evidence>
<dbReference type="InterPro" id="IPR000182">
    <property type="entry name" value="GNAT_dom"/>
</dbReference>
<sequence>MEMNLVVPVPEGEARQEGIDEELNGVWWRVKGPIETADMEHMKFHCVSYVWGAGMDRAGSFFDCKRDISDRTKPALEAAMKAAQVMSKNYGTENVEAFWIDAICVPQAEGASRHGTLESMGFIYSKAVSVIVVLQGPAWEIVKKAASSNTAMQLSLGEMEDLELDTWISRVWTYQEMVNNNRVYFTTFDPVGQQVIVPYEPLLNCVGYSSARWTKDTETSTAEFQLKFPNLNNLADTLLDATVSGYLERSALGVLSNMSARRYDPQYPGNRLLASLGALTQKPSWSPAAALSELAEKLMSTCEEVNDYSFIYTCDERDERPGLGWRPNPDQPERSDERSAHLIPVLSWTSYGEPFGSTQRAHRDSQGLWLDNMIPLRTSGHLNVKVKQRLEMWLYGGEKDPEHPEQVPGVGFLGRGERGKSDLIPAIFRSIQIVGFTGSAICQVYVPQILALIQELADYEHESAAVEATHASLLSTIVFAPSGLISPSNTTPSTGDPISASRPARCLLVFPPSPPPNPAEIVEPKAVGLALYFYNYSTWRAKPGIYLEDLYVRESERGKGYGQRLLGELAKEVLELDGGRLEWSVLKWNTPSIEFYERIGAKAMGEWQTMRVDGEGLKTLAKRAG</sequence>
<protein>
    <submittedName>
        <fullName evidence="5">N-acetyltransferase ats1</fullName>
    </submittedName>
</protein>
<keyword evidence="2" id="KW-0808">Transferase</keyword>
<dbReference type="GO" id="GO:0008080">
    <property type="term" value="F:N-acetyltransferase activity"/>
    <property type="evidence" value="ECO:0007669"/>
    <property type="project" value="TreeGrafter"/>
</dbReference>
<dbReference type="PANTHER" id="PTHR10545:SF29">
    <property type="entry name" value="GH14572P-RELATED"/>
    <property type="match status" value="1"/>
</dbReference>
<dbReference type="Gene3D" id="3.40.630.30">
    <property type="match status" value="1"/>
</dbReference>
<organism evidence="5 6">
    <name type="scientific">Hyphodiscus hymeniophilus</name>
    <dbReference type="NCBI Taxonomy" id="353542"/>
    <lineage>
        <taxon>Eukaryota</taxon>
        <taxon>Fungi</taxon>
        <taxon>Dikarya</taxon>
        <taxon>Ascomycota</taxon>
        <taxon>Pezizomycotina</taxon>
        <taxon>Leotiomycetes</taxon>
        <taxon>Helotiales</taxon>
        <taxon>Hyphodiscaceae</taxon>
        <taxon>Hyphodiscus</taxon>
    </lineage>
</organism>
<dbReference type="OrthoDB" id="6329284at2759"/>
<dbReference type="SUPFAM" id="SSF55729">
    <property type="entry name" value="Acyl-CoA N-acyltransferases (Nat)"/>
    <property type="match status" value="1"/>
</dbReference>
<name>A0A9P7B0U9_9HELO</name>
<comment type="similarity">
    <text evidence="1">Belongs to the acetyltransferase family.</text>
</comment>